<protein>
    <submittedName>
        <fullName evidence="1">Uncharacterized protein</fullName>
    </submittedName>
</protein>
<evidence type="ECO:0000313" key="2">
    <source>
        <dbReference type="Proteomes" id="UP000571950"/>
    </source>
</evidence>
<sequence length="94" mass="10328">MDLDILLHHYFGTASLEEADEGALVLGKERLAIDFGSEREPGRRFALWTLMDALGTAPVPAEAFAEAEDAPLRAAAEAYLTAAWRMERYGEGDE</sequence>
<proteinExistence type="predicted"/>
<dbReference type="EMBL" id="JACIDT010000005">
    <property type="protein sequence ID" value="MBB3926147.1"/>
    <property type="molecule type" value="Genomic_DNA"/>
</dbReference>
<keyword evidence="2" id="KW-1185">Reference proteome</keyword>
<name>A0A7W6BJJ1_9SPHN</name>
<dbReference type="Proteomes" id="UP000571950">
    <property type="component" value="Unassembled WGS sequence"/>
</dbReference>
<comment type="caution">
    <text evidence="1">The sequence shown here is derived from an EMBL/GenBank/DDBJ whole genome shotgun (WGS) entry which is preliminary data.</text>
</comment>
<dbReference type="AlphaFoldDB" id="A0A7W6BJJ1"/>
<evidence type="ECO:0000313" key="1">
    <source>
        <dbReference type="EMBL" id="MBB3926147.1"/>
    </source>
</evidence>
<organism evidence="1 2">
    <name type="scientific">Sphingobium jiangsuense</name>
    <dbReference type="NCBI Taxonomy" id="870476"/>
    <lineage>
        <taxon>Bacteria</taxon>
        <taxon>Pseudomonadati</taxon>
        <taxon>Pseudomonadota</taxon>
        <taxon>Alphaproteobacteria</taxon>
        <taxon>Sphingomonadales</taxon>
        <taxon>Sphingomonadaceae</taxon>
        <taxon>Sphingobium</taxon>
    </lineage>
</organism>
<gene>
    <name evidence="1" type="ORF">GGR43_001862</name>
</gene>
<reference evidence="1 2" key="1">
    <citation type="submission" date="2020-08" db="EMBL/GenBank/DDBJ databases">
        <title>Genomic Encyclopedia of Type Strains, Phase IV (KMG-IV): sequencing the most valuable type-strain genomes for metagenomic binning, comparative biology and taxonomic classification.</title>
        <authorList>
            <person name="Goeker M."/>
        </authorList>
    </citation>
    <scope>NUCLEOTIDE SEQUENCE [LARGE SCALE GENOMIC DNA]</scope>
    <source>
        <strain evidence="1 2">DSM 26189</strain>
    </source>
</reference>
<dbReference type="RefSeq" id="WP_188071680.1">
    <property type="nucleotide sequence ID" value="NZ_BSPS01000053.1"/>
</dbReference>
<accession>A0A7W6BJJ1</accession>